<dbReference type="EMBL" id="LT629750">
    <property type="protein sequence ID" value="SDT46386.1"/>
    <property type="molecule type" value="Genomic_DNA"/>
</dbReference>
<evidence type="ECO:0000256" key="6">
    <source>
        <dbReference type="SAM" id="Phobius"/>
    </source>
</evidence>
<feature type="transmembrane region" description="Helical" evidence="6">
    <location>
        <begin position="209"/>
        <end position="234"/>
    </location>
</feature>
<dbReference type="PANTHER" id="PTHR30482:SF20">
    <property type="entry name" value="HIGH-AFFINITY BRANCHED-CHAIN AMINO ACID TRANSPORT SYSTEM PERMEASE PROTEIN LIVM"/>
    <property type="match status" value="1"/>
</dbReference>
<accession>A0A1H2ALH5</accession>
<feature type="transmembrane region" description="Helical" evidence="6">
    <location>
        <begin position="9"/>
        <end position="34"/>
    </location>
</feature>
<dbReference type="InterPro" id="IPR043428">
    <property type="entry name" value="LivM-like"/>
</dbReference>
<feature type="transmembrane region" description="Helical" evidence="6">
    <location>
        <begin position="246"/>
        <end position="265"/>
    </location>
</feature>
<protein>
    <submittedName>
        <fullName evidence="7">Amino acid/amide ABC transporter membrane protein 2, HAAT family</fullName>
    </submittedName>
</protein>
<dbReference type="RefSeq" id="WP_167558928.1">
    <property type="nucleotide sequence ID" value="NZ_LT629750.1"/>
</dbReference>
<dbReference type="Pfam" id="PF02653">
    <property type="entry name" value="BPD_transp_2"/>
    <property type="match status" value="1"/>
</dbReference>
<evidence type="ECO:0000256" key="4">
    <source>
        <dbReference type="ARBA" id="ARBA00022989"/>
    </source>
</evidence>
<sequence length="271" mass="28676">MLDPYIESVLIFTGINVVLALSLYLPVSAGLLSLGQGGFMAIGAYTSGYLTAVAAWPFGIALLCGGLMAGMVGLIVGIPTLRIKGVYLIIMTMGFGEIVRVFFLNFEPTGAASGLGGIPTYTTLPVVWAVAFLALFLCFQIRGSRIGRAIEAVREDELAAEVIGINLTRIKVSIFGLGAFVAGIGGGLFAHYATFIDPSQFSYARSAEIFMMVVLGGMGNFIGAAVGAIVVTVLPELLRIGDAQEWRMTVFGALLVLIMIVRPWGLLGVRR</sequence>
<keyword evidence="3 6" id="KW-0812">Transmembrane</keyword>
<dbReference type="PANTHER" id="PTHR30482">
    <property type="entry name" value="HIGH-AFFINITY BRANCHED-CHAIN AMINO ACID TRANSPORT SYSTEM PERMEASE"/>
    <property type="match status" value="1"/>
</dbReference>
<comment type="subcellular location">
    <subcellularLocation>
        <location evidence="1">Cell membrane</location>
        <topology evidence="1">Multi-pass membrane protein</topology>
    </subcellularLocation>
</comment>
<evidence type="ECO:0000256" key="2">
    <source>
        <dbReference type="ARBA" id="ARBA00022475"/>
    </source>
</evidence>
<name>A0A1H2ALH5_9BRAD</name>
<keyword evidence="2" id="KW-1003">Cell membrane</keyword>
<keyword evidence="5 6" id="KW-0472">Membrane</keyword>
<evidence type="ECO:0000313" key="7">
    <source>
        <dbReference type="EMBL" id="SDT46386.1"/>
    </source>
</evidence>
<dbReference type="CDD" id="cd06581">
    <property type="entry name" value="TM_PBP1_LivM_like"/>
    <property type="match status" value="1"/>
</dbReference>
<gene>
    <name evidence="7" type="ORF">SAMN05444158_6237</name>
</gene>
<dbReference type="GO" id="GO:0005886">
    <property type="term" value="C:plasma membrane"/>
    <property type="evidence" value="ECO:0007669"/>
    <property type="project" value="UniProtKB-SubCell"/>
</dbReference>
<feature type="transmembrane region" description="Helical" evidence="6">
    <location>
        <begin position="54"/>
        <end position="78"/>
    </location>
</feature>
<proteinExistence type="predicted"/>
<feature type="transmembrane region" description="Helical" evidence="6">
    <location>
        <begin position="118"/>
        <end position="139"/>
    </location>
</feature>
<evidence type="ECO:0000256" key="1">
    <source>
        <dbReference type="ARBA" id="ARBA00004651"/>
    </source>
</evidence>
<organism evidence="7 8">
    <name type="scientific">Bradyrhizobium canariense</name>
    <dbReference type="NCBI Taxonomy" id="255045"/>
    <lineage>
        <taxon>Bacteria</taxon>
        <taxon>Pseudomonadati</taxon>
        <taxon>Pseudomonadota</taxon>
        <taxon>Alphaproteobacteria</taxon>
        <taxon>Hyphomicrobiales</taxon>
        <taxon>Nitrobacteraceae</taxon>
        <taxon>Bradyrhizobium</taxon>
    </lineage>
</organism>
<feature type="transmembrane region" description="Helical" evidence="6">
    <location>
        <begin position="85"/>
        <end position="106"/>
    </location>
</feature>
<dbReference type="Proteomes" id="UP000243904">
    <property type="component" value="Chromosome I"/>
</dbReference>
<dbReference type="AlphaFoldDB" id="A0A1H2ALH5"/>
<reference evidence="8" key="1">
    <citation type="submission" date="2016-10" db="EMBL/GenBank/DDBJ databases">
        <authorList>
            <person name="Varghese N."/>
            <person name="Submissions S."/>
        </authorList>
    </citation>
    <scope>NUCLEOTIDE SEQUENCE [LARGE SCALE GENOMIC DNA]</scope>
    <source>
        <strain evidence="8">GAS369</strain>
    </source>
</reference>
<keyword evidence="8" id="KW-1185">Reference proteome</keyword>
<evidence type="ECO:0000256" key="5">
    <source>
        <dbReference type="ARBA" id="ARBA00023136"/>
    </source>
</evidence>
<keyword evidence="4 6" id="KW-1133">Transmembrane helix</keyword>
<evidence type="ECO:0000256" key="3">
    <source>
        <dbReference type="ARBA" id="ARBA00022692"/>
    </source>
</evidence>
<evidence type="ECO:0000313" key="8">
    <source>
        <dbReference type="Proteomes" id="UP000243904"/>
    </source>
</evidence>
<dbReference type="InterPro" id="IPR001851">
    <property type="entry name" value="ABC_transp_permease"/>
</dbReference>
<feature type="transmembrane region" description="Helical" evidence="6">
    <location>
        <begin position="174"/>
        <end position="194"/>
    </location>
</feature>
<dbReference type="GO" id="GO:0015658">
    <property type="term" value="F:branched-chain amino acid transmembrane transporter activity"/>
    <property type="evidence" value="ECO:0007669"/>
    <property type="project" value="InterPro"/>
</dbReference>